<evidence type="ECO:0000256" key="1">
    <source>
        <dbReference type="ARBA" id="ARBA00004167"/>
    </source>
</evidence>
<feature type="compositionally biased region" description="Pro residues" evidence="11">
    <location>
        <begin position="221"/>
        <end position="241"/>
    </location>
</feature>
<dbReference type="OrthoDB" id="9816005at2"/>
<keyword evidence="2 10" id="KW-0813">Transport</keyword>
<dbReference type="AlphaFoldDB" id="A0A4Q1HKE3"/>
<keyword evidence="6 10" id="KW-0653">Protein transport</keyword>
<sequence length="241" mass="24155">MFDMSMGELVVIGVIALIVIGPERLPKVARTVGHLLGRAQRYVNDVKSDIRREIELDELRKFKSEMENAAQAVQTSGRDTTESLREPAQALRQELDDAAKAASGALSLSTPVVDEDGLLVHKADAAGPADTAPGSVDTTGSVDPAAPANPAAASTASPAAASTTASTAASTTEPAAAPATAPATTDAATPAGTPPPARSEVTPGANPEANAEAVLHGVPAPSIPAPAKPATPTQPPTGTPT</sequence>
<keyword evidence="8 10" id="KW-0811">Translocation</keyword>
<dbReference type="NCBIfam" id="TIGR01410">
    <property type="entry name" value="tatB"/>
    <property type="match status" value="1"/>
</dbReference>
<accession>A0A4Q1HKE3</accession>
<comment type="subunit">
    <text evidence="10">The Tat system comprises two distinct complexes: a TatABC complex, containing multiple copies of TatA, TatB and TatC subunits, and a separate TatA complex, containing only TatA subunits. Substrates initially bind to the TatABC complex, which probably triggers association of the separate TatA complex to form the active translocon.</text>
</comment>
<keyword evidence="5 10" id="KW-0812">Transmembrane</keyword>
<dbReference type="GO" id="GO:0008320">
    <property type="term" value="F:protein transmembrane transporter activity"/>
    <property type="evidence" value="ECO:0007669"/>
    <property type="project" value="UniProtKB-UniRule"/>
</dbReference>
<evidence type="ECO:0000256" key="3">
    <source>
        <dbReference type="ARBA" id="ARBA00022475"/>
    </source>
</evidence>
<evidence type="ECO:0000256" key="5">
    <source>
        <dbReference type="ARBA" id="ARBA00022692"/>
    </source>
</evidence>
<comment type="subcellular location">
    <subcellularLocation>
        <location evidence="10">Cell membrane</location>
        <topology evidence="10">Single-pass membrane protein</topology>
    </subcellularLocation>
    <subcellularLocation>
        <location evidence="1">Membrane</location>
        <topology evidence="1">Single-pass membrane protein</topology>
    </subcellularLocation>
</comment>
<keyword evidence="7 10" id="KW-1133">Transmembrane helix</keyword>
<dbReference type="EMBL" id="PYAL01000003">
    <property type="protein sequence ID" value="RXN90606.1"/>
    <property type="molecule type" value="Genomic_DNA"/>
</dbReference>
<evidence type="ECO:0000256" key="2">
    <source>
        <dbReference type="ARBA" id="ARBA00022448"/>
    </source>
</evidence>
<evidence type="ECO:0000256" key="7">
    <source>
        <dbReference type="ARBA" id="ARBA00022989"/>
    </source>
</evidence>
<evidence type="ECO:0000256" key="4">
    <source>
        <dbReference type="ARBA" id="ARBA00022519"/>
    </source>
</evidence>
<comment type="caution">
    <text evidence="12">The sequence shown here is derived from an EMBL/GenBank/DDBJ whole genome shotgun (WGS) entry which is preliminary data.</text>
</comment>
<protein>
    <recommendedName>
        <fullName evidence="10">Sec-independent protein translocase protein TatB</fullName>
    </recommendedName>
</protein>
<dbReference type="Gene3D" id="1.20.5.3310">
    <property type="match status" value="1"/>
</dbReference>
<evidence type="ECO:0000256" key="9">
    <source>
        <dbReference type="ARBA" id="ARBA00023136"/>
    </source>
</evidence>
<feature type="compositionally biased region" description="Low complexity" evidence="11">
    <location>
        <begin position="144"/>
        <end position="191"/>
    </location>
</feature>
<evidence type="ECO:0000256" key="6">
    <source>
        <dbReference type="ARBA" id="ARBA00022927"/>
    </source>
</evidence>
<dbReference type="PANTHER" id="PTHR33162">
    <property type="entry name" value="SEC-INDEPENDENT PROTEIN TRANSLOCASE PROTEIN TATA, CHLOROPLASTIC"/>
    <property type="match status" value="1"/>
</dbReference>
<reference evidence="12 13" key="1">
    <citation type="journal article" date="2017" name="Int. J. Syst. Evol. Microbiol.">
        <title>Achromobacter aloeverae sp. nov., isolated from the root of Aloe vera (L.) Burm.f.</title>
        <authorList>
            <person name="Kuncharoen N."/>
            <person name="Muramatsu Y."/>
            <person name="Shibata C."/>
            <person name="Kamakura Y."/>
            <person name="Nakagawa Y."/>
            <person name="Tanasupawat S."/>
        </authorList>
    </citation>
    <scope>NUCLEOTIDE SEQUENCE [LARGE SCALE GENOMIC DNA]</scope>
    <source>
        <strain evidence="12 13">AVA-1</strain>
    </source>
</reference>
<evidence type="ECO:0000313" key="13">
    <source>
        <dbReference type="Proteomes" id="UP000290849"/>
    </source>
</evidence>
<proteinExistence type="inferred from homology"/>
<feature type="region of interest" description="Disordered" evidence="11">
    <location>
        <begin position="125"/>
        <end position="241"/>
    </location>
</feature>
<comment type="function">
    <text evidence="10">Part of the twin-arginine translocation (Tat) system that transports large folded proteins containing a characteristic twin-arginine motif in their signal peptide across membranes. Together with TatC, TatB is part of a receptor directly interacting with Tat signal peptides. TatB may form an oligomeric binding site that transiently accommodates folded Tat precursor proteins before their translocation.</text>
</comment>
<evidence type="ECO:0000256" key="8">
    <source>
        <dbReference type="ARBA" id="ARBA00023010"/>
    </source>
</evidence>
<keyword evidence="13" id="KW-1185">Reference proteome</keyword>
<feature type="compositionally biased region" description="Low complexity" evidence="11">
    <location>
        <begin position="125"/>
        <end position="134"/>
    </location>
</feature>
<comment type="similarity">
    <text evidence="10">Belongs to the TatB family.</text>
</comment>
<name>A0A4Q1HKE3_9BURK</name>
<organism evidence="12 13">
    <name type="scientific">Achromobacter aloeverae</name>
    <dbReference type="NCBI Taxonomy" id="1750518"/>
    <lineage>
        <taxon>Bacteria</taxon>
        <taxon>Pseudomonadati</taxon>
        <taxon>Pseudomonadota</taxon>
        <taxon>Betaproteobacteria</taxon>
        <taxon>Burkholderiales</taxon>
        <taxon>Alcaligenaceae</taxon>
        <taxon>Achromobacter</taxon>
    </lineage>
</organism>
<dbReference type="Proteomes" id="UP000290849">
    <property type="component" value="Unassembled WGS sequence"/>
</dbReference>
<dbReference type="GO" id="GO:0033281">
    <property type="term" value="C:TAT protein transport complex"/>
    <property type="evidence" value="ECO:0007669"/>
    <property type="project" value="UniProtKB-UniRule"/>
</dbReference>
<evidence type="ECO:0000313" key="12">
    <source>
        <dbReference type="EMBL" id="RXN90606.1"/>
    </source>
</evidence>
<dbReference type="GO" id="GO:0043953">
    <property type="term" value="P:protein transport by the Tat complex"/>
    <property type="evidence" value="ECO:0007669"/>
    <property type="project" value="UniProtKB-UniRule"/>
</dbReference>
<dbReference type="InterPro" id="IPR018448">
    <property type="entry name" value="TatB"/>
</dbReference>
<evidence type="ECO:0000256" key="10">
    <source>
        <dbReference type="HAMAP-Rule" id="MF_00237"/>
    </source>
</evidence>
<keyword evidence="9 10" id="KW-0472">Membrane</keyword>
<evidence type="ECO:0000256" key="11">
    <source>
        <dbReference type="SAM" id="MobiDB-lite"/>
    </source>
</evidence>
<keyword evidence="3 10" id="KW-1003">Cell membrane</keyword>
<gene>
    <name evidence="10 12" type="primary">tatB</name>
    <name evidence="12" type="ORF">C7R54_11580</name>
</gene>
<keyword evidence="4" id="KW-0997">Cell inner membrane</keyword>
<dbReference type="Pfam" id="PF02416">
    <property type="entry name" value="TatA_B_E"/>
    <property type="match status" value="1"/>
</dbReference>
<dbReference type="PANTHER" id="PTHR33162:SF1">
    <property type="entry name" value="SEC-INDEPENDENT PROTEIN TRANSLOCASE PROTEIN TATA, CHLOROPLASTIC"/>
    <property type="match status" value="1"/>
</dbReference>
<dbReference type="InterPro" id="IPR003369">
    <property type="entry name" value="TatA/B/E"/>
</dbReference>
<dbReference type="HAMAP" id="MF_00237">
    <property type="entry name" value="TatB"/>
    <property type="match status" value="1"/>
</dbReference>
<dbReference type="PRINTS" id="PR01506">
    <property type="entry name" value="TATBPROTEIN"/>
</dbReference>
<dbReference type="RefSeq" id="WP_129150603.1">
    <property type="nucleotide sequence ID" value="NZ_JBHSDO010000014.1"/>
</dbReference>